<dbReference type="InterPro" id="IPR008580">
    <property type="entry name" value="PPPDE_dom"/>
</dbReference>
<dbReference type="Pfam" id="PF05903">
    <property type="entry name" value="Peptidase_C97"/>
    <property type="match status" value="2"/>
</dbReference>
<reference evidence="6 7" key="1">
    <citation type="submission" date="2017-11" db="EMBL/GenBank/DDBJ databases">
        <title>De novo assembly and phasing of dikaryotic genomes from two isolates of Puccinia coronata f. sp. avenae, the causal agent of oat crown rust.</title>
        <authorList>
            <person name="Miller M.E."/>
            <person name="Zhang Y."/>
            <person name="Omidvar V."/>
            <person name="Sperschneider J."/>
            <person name="Schwessinger B."/>
            <person name="Raley C."/>
            <person name="Palmer J.M."/>
            <person name="Garnica D."/>
            <person name="Upadhyaya N."/>
            <person name="Rathjen J."/>
            <person name="Taylor J.M."/>
            <person name="Park R.F."/>
            <person name="Dodds P.N."/>
            <person name="Hirsch C.D."/>
            <person name="Kianian S.F."/>
            <person name="Figueroa M."/>
        </authorList>
    </citation>
    <scope>NUCLEOTIDE SEQUENCE [LARGE SCALE GENOMIC DNA]</scope>
    <source>
        <strain evidence="6">12SD80</strain>
    </source>
</reference>
<feature type="compositionally biased region" description="Pro residues" evidence="4">
    <location>
        <begin position="163"/>
        <end position="172"/>
    </location>
</feature>
<feature type="region of interest" description="Disordered" evidence="4">
    <location>
        <begin position="1"/>
        <end position="21"/>
    </location>
</feature>
<dbReference type="SMART" id="SM01179">
    <property type="entry name" value="DUF862"/>
    <property type="match status" value="1"/>
</dbReference>
<accession>A0A2N5T9B4</accession>
<protein>
    <recommendedName>
        <fullName evidence="5">PPPDE domain-containing protein</fullName>
    </recommendedName>
</protein>
<sequence>MTSSTHTNPTHSPTQFQSGRYHQQPSLLSLSPILEQLPTPVRPPPANLSHSQDIHQPVQVFLVVYDLLPSGKLSDLAWLFGVGLYHTAVKIPAIGREIAFGGHAHPQASGIFYLPTRDDGQPSMPGLRWKCDIDMGYVKTLHGHPPSTSRRSVPRNQGHLPQATPPPPPPSRSPTSPHQQYAAYPPRSMPDIKSSSSAISHSRSYACSSTTSSDSQNSLSTSSSSSSSSSSCSPSVAPTQLETLAHILEQLARSPDWHGTAYDLLKKNCNSFSDHLCMLLTGKHAPNWINRAAAVGSTLPCLVPAEWIEPPPHPYRPPTRAPETSQISNQTAPPTPRRTHHDPTSRSTSLPPQSSSSLSSSSVPILFSSASSLWCADPLPQK</sequence>
<evidence type="ECO:0000256" key="3">
    <source>
        <dbReference type="ARBA" id="ARBA00022801"/>
    </source>
</evidence>
<feature type="compositionally biased region" description="Low complexity" evidence="4">
    <location>
        <begin position="345"/>
        <end position="361"/>
    </location>
</feature>
<feature type="compositionally biased region" description="Low complexity" evidence="4">
    <location>
        <begin position="194"/>
        <end position="235"/>
    </location>
</feature>
<keyword evidence="3" id="KW-0378">Hydrolase</keyword>
<evidence type="ECO:0000256" key="1">
    <source>
        <dbReference type="ARBA" id="ARBA00008140"/>
    </source>
</evidence>
<feature type="region of interest" description="Disordered" evidence="4">
    <location>
        <begin position="312"/>
        <end position="361"/>
    </location>
</feature>
<dbReference type="GO" id="GO:0006508">
    <property type="term" value="P:proteolysis"/>
    <property type="evidence" value="ECO:0007669"/>
    <property type="project" value="UniProtKB-KW"/>
</dbReference>
<name>A0A2N5T9B4_9BASI</name>
<dbReference type="GO" id="GO:0016579">
    <property type="term" value="P:protein deubiquitination"/>
    <property type="evidence" value="ECO:0007669"/>
    <property type="project" value="TreeGrafter"/>
</dbReference>
<feature type="region of interest" description="Disordered" evidence="4">
    <location>
        <begin position="140"/>
        <end position="236"/>
    </location>
</feature>
<feature type="compositionally biased region" description="Polar residues" evidence="4">
    <location>
        <begin position="146"/>
        <end position="155"/>
    </location>
</feature>
<dbReference type="Proteomes" id="UP000235392">
    <property type="component" value="Unassembled WGS sequence"/>
</dbReference>
<dbReference type="GO" id="GO:0101005">
    <property type="term" value="F:deubiquitinase activity"/>
    <property type="evidence" value="ECO:0007669"/>
    <property type="project" value="TreeGrafter"/>
</dbReference>
<feature type="domain" description="PPPDE" evidence="5">
    <location>
        <begin position="58"/>
        <end position="307"/>
    </location>
</feature>
<feature type="compositionally biased region" description="Low complexity" evidence="4">
    <location>
        <begin position="1"/>
        <end position="14"/>
    </location>
</feature>
<organism evidence="6 7">
    <name type="scientific">Puccinia coronata f. sp. avenae</name>
    <dbReference type="NCBI Taxonomy" id="200324"/>
    <lineage>
        <taxon>Eukaryota</taxon>
        <taxon>Fungi</taxon>
        <taxon>Dikarya</taxon>
        <taxon>Basidiomycota</taxon>
        <taxon>Pucciniomycotina</taxon>
        <taxon>Pucciniomycetes</taxon>
        <taxon>Pucciniales</taxon>
        <taxon>Pucciniaceae</taxon>
        <taxon>Puccinia</taxon>
    </lineage>
</organism>
<gene>
    <name evidence="6" type="ORF">PCASD_18080</name>
</gene>
<evidence type="ECO:0000313" key="6">
    <source>
        <dbReference type="EMBL" id="PLW22069.1"/>
    </source>
</evidence>
<comment type="caution">
    <text evidence="6">The sequence shown here is derived from an EMBL/GenBank/DDBJ whole genome shotgun (WGS) entry which is preliminary data.</text>
</comment>
<comment type="similarity">
    <text evidence="1">Belongs to the DeSI family.</text>
</comment>
<dbReference type="PANTHER" id="PTHR12378:SF80">
    <property type="entry name" value="IP06716P-RELATED"/>
    <property type="match status" value="1"/>
</dbReference>
<evidence type="ECO:0000256" key="4">
    <source>
        <dbReference type="SAM" id="MobiDB-lite"/>
    </source>
</evidence>
<evidence type="ECO:0000259" key="5">
    <source>
        <dbReference type="PROSITE" id="PS51858"/>
    </source>
</evidence>
<dbReference type="PANTHER" id="PTHR12378">
    <property type="entry name" value="DESUMOYLATING ISOPEPTIDASE"/>
    <property type="match status" value="1"/>
</dbReference>
<dbReference type="AlphaFoldDB" id="A0A2N5T9B4"/>
<dbReference type="PROSITE" id="PS51858">
    <property type="entry name" value="PPPDE"/>
    <property type="match status" value="1"/>
</dbReference>
<evidence type="ECO:0000313" key="7">
    <source>
        <dbReference type="Proteomes" id="UP000235392"/>
    </source>
</evidence>
<keyword evidence="2" id="KW-0645">Protease</keyword>
<dbReference type="EMBL" id="PGCI01000677">
    <property type="protein sequence ID" value="PLW22069.1"/>
    <property type="molecule type" value="Genomic_DNA"/>
</dbReference>
<dbReference type="InterPro" id="IPR042266">
    <property type="entry name" value="PPPDE_sf"/>
</dbReference>
<proteinExistence type="inferred from homology"/>
<dbReference type="Gene3D" id="3.90.1720.30">
    <property type="entry name" value="PPPDE domains"/>
    <property type="match status" value="2"/>
</dbReference>
<evidence type="ECO:0000256" key="2">
    <source>
        <dbReference type="ARBA" id="ARBA00022670"/>
    </source>
</evidence>